<organism evidence="1">
    <name type="scientific">Aegilops tauschii</name>
    <name type="common">Tausch's goatgrass</name>
    <name type="synonym">Aegilops squarrosa</name>
    <dbReference type="NCBI Taxonomy" id="37682"/>
    <lineage>
        <taxon>Eukaryota</taxon>
        <taxon>Viridiplantae</taxon>
        <taxon>Streptophyta</taxon>
        <taxon>Embryophyta</taxon>
        <taxon>Tracheophyta</taxon>
        <taxon>Spermatophyta</taxon>
        <taxon>Magnoliopsida</taxon>
        <taxon>Liliopsida</taxon>
        <taxon>Poales</taxon>
        <taxon>Poaceae</taxon>
        <taxon>BOP clade</taxon>
        <taxon>Pooideae</taxon>
        <taxon>Triticodae</taxon>
        <taxon>Triticeae</taxon>
        <taxon>Triticinae</taxon>
        <taxon>Aegilops</taxon>
    </lineage>
</organism>
<dbReference type="AlphaFoldDB" id="M8C470"/>
<reference evidence="1" key="1">
    <citation type="submission" date="2015-06" db="UniProtKB">
        <authorList>
            <consortium name="EnsemblPlants"/>
        </authorList>
    </citation>
    <scope>IDENTIFICATION</scope>
</reference>
<evidence type="ECO:0000313" key="1">
    <source>
        <dbReference type="EnsemblPlants" id="EMT29054"/>
    </source>
</evidence>
<sequence>MARRTVQLLAALLAPTPCGGRYNPTPSGWFTPPNMPSYLTPPGPLYPQDPGFRPTAAPGLSASWRAAALAALTVAGALAL</sequence>
<proteinExistence type="predicted"/>
<name>M8C470_AEGTA</name>
<dbReference type="EnsemblPlants" id="EMT29054">
    <property type="protein sequence ID" value="EMT29054"/>
    <property type="gene ID" value="F775_43951"/>
</dbReference>
<protein>
    <submittedName>
        <fullName evidence="1">Uncharacterized protein</fullName>
    </submittedName>
</protein>
<accession>M8C470</accession>